<evidence type="ECO:0000313" key="2">
    <source>
        <dbReference type="Proteomes" id="UP001632037"/>
    </source>
</evidence>
<comment type="caution">
    <text evidence="1">The sequence shown here is derived from an EMBL/GenBank/DDBJ whole genome shotgun (WGS) entry which is preliminary data.</text>
</comment>
<accession>A0ABD3FFV2</accession>
<dbReference type="EMBL" id="JBIMZQ010000024">
    <property type="protein sequence ID" value="KAL3664404.1"/>
    <property type="molecule type" value="Genomic_DNA"/>
</dbReference>
<reference evidence="1 2" key="1">
    <citation type="submission" date="2024-09" db="EMBL/GenBank/DDBJ databases">
        <title>Genome sequencing and assembly of Phytophthora oleae, isolate VK10A, causative agent of rot of olive drupes.</title>
        <authorList>
            <person name="Conti Taguali S."/>
            <person name="Riolo M."/>
            <person name="La Spada F."/>
            <person name="Cacciola S.O."/>
            <person name="Dionisio G."/>
        </authorList>
    </citation>
    <scope>NUCLEOTIDE SEQUENCE [LARGE SCALE GENOMIC DNA]</scope>
    <source>
        <strain evidence="1 2">VK10A</strain>
    </source>
</reference>
<keyword evidence="2" id="KW-1185">Reference proteome</keyword>
<name>A0ABD3FFV2_9STRA</name>
<gene>
    <name evidence="1" type="ORF">V7S43_010727</name>
</gene>
<evidence type="ECO:0000313" key="1">
    <source>
        <dbReference type="EMBL" id="KAL3664404.1"/>
    </source>
</evidence>
<organism evidence="1 2">
    <name type="scientific">Phytophthora oleae</name>
    <dbReference type="NCBI Taxonomy" id="2107226"/>
    <lineage>
        <taxon>Eukaryota</taxon>
        <taxon>Sar</taxon>
        <taxon>Stramenopiles</taxon>
        <taxon>Oomycota</taxon>
        <taxon>Peronosporomycetes</taxon>
        <taxon>Peronosporales</taxon>
        <taxon>Peronosporaceae</taxon>
        <taxon>Phytophthora</taxon>
    </lineage>
</organism>
<dbReference type="Proteomes" id="UP001632037">
    <property type="component" value="Unassembled WGS sequence"/>
</dbReference>
<proteinExistence type="predicted"/>
<dbReference type="AlphaFoldDB" id="A0ABD3FFV2"/>
<protein>
    <submittedName>
        <fullName evidence="1">Uncharacterized protein</fullName>
    </submittedName>
</protein>
<sequence length="269" mass="30681">MFEEDLPAQFMLYFTEDSQPGDDQEYVETLKTDLVQLCGVYQREHPSRAYLKTLNQMSSFDKNLKAGKPGVDLDVAVQVGFRVMDFDSYGILSETLEPFQDIRAAEKIIQEEWEEYEQSPKKKDVRCGNLRCTVRLGPMIADFHDMKFSTEVVKEMETMIQENARFSQVNLQTFIDPELKKKEQKVVYSRMMATIFNTTRRELAHVLKSGDSGVVQVYPTTEPLQLGTVHVGCSSLLSPREVEALCSGMVVSQTTTKLSMFLGIYPHSE</sequence>